<feature type="compositionally biased region" description="Acidic residues" evidence="2">
    <location>
        <begin position="96"/>
        <end position="108"/>
    </location>
</feature>
<comment type="similarity">
    <text evidence="1">Belongs to the VPS8 family.</text>
</comment>
<dbReference type="Proteomes" id="UP000192596">
    <property type="component" value="Unassembled WGS sequence"/>
</dbReference>
<reference evidence="6" key="1">
    <citation type="submission" date="2017-03" db="EMBL/GenBank/DDBJ databases">
        <title>Genomes of endolithic fungi from Antarctica.</title>
        <authorList>
            <person name="Coleine C."/>
            <person name="Masonjones S."/>
            <person name="Stajich J.E."/>
        </authorList>
    </citation>
    <scope>NUCLEOTIDE SEQUENCE [LARGE SCALE GENOMIC DNA]</scope>
    <source>
        <strain evidence="6">CCFEE 5527</strain>
    </source>
</reference>
<dbReference type="Pfam" id="PF23413">
    <property type="entry name" value="zf_RING_Vps8_fungal"/>
    <property type="match status" value="1"/>
</dbReference>
<dbReference type="InterPro" id="IPR036322">
    <property type="entry name" value="WD40_repeat_dom_sf"/>
</dbReference>
<feature type="compositionally biased region" description="Low complexity" evidence="2">
    <location>
        <begin position="1"/>
        <end position="11"/>
    </location>
</feature>
<dbReference type="GO" id="GO:0030897">
    <property type="term" value="C:HOPS complex"/>
    <property type="evidence" value="ECO:0007669"/>
    <property type="project" value="TreeGrafter"/>
</dbReference>
<feature type="region of interest" description="Disordered" evidence="2">
    <location>
        <begin position="1530"/>
        <end position="1553"/>
    </location>
</feature>
<dbReference type="Pfam" id="PF12816">
    <property type="entry name" value="TPR_Vps8"/>
    <property type="match status" value="1"/>
</dbReference>
<dbReference type="GO" id="GO:0034058">
    <property type="term" value="P:endosomal vesicle fusion"/>
    <property type="evidence" value="ECO:0007669"/>
    <property type="project" value="TreeGrafter"/>
</dbReference>
<protein>
    <submittedName>
        <fullName evidence="5">Uncharacterized protein</fullName>
    </submittedName>
</protein>
<dbReference type="InterPro" id="IPR059070">
    <property type="entry name" value="TPR_VPS8_2"/>
</dbReference>
<feature type="compositionally biased region" description="Low complexity" evidence="2">
    <location>
        <begin position="196"/>
        <end position="205"/>
    </location>
</feature>
<dbReference type="Gene3D" id="2.130.10.10">
    <property type="entry name" value="YVTN repeat-like/Quinoprotein amine dehydrogenase"/>
    <property type="match status" value="1"/>
</dbReference>
<proteinExistence type="inferred from homology"/>
<feature type="region of interest" description="Disordered" evidence="2">
    <location>
        <begin position="196"/>
        <end position="215"/>
    </location>
</feature>
<evidence type="ECO:0000259" key="4">
    <source>
        <dbReference type="Pfam" id="PF25066"/>
    </source>
</evidence>
<dbReference type="GO" id="GO:0005770">
    <property type="term" value="C:late endosome"/>
    <property type="evidence" value="ECO:0007669"/>
    <property type="project" value="TreeGrafter"/>
</dbReference>
<feature type="compositionally biased region" description="Acidic residues" evidence="2">
    <location>
        <begin position="65"/>
        <end position="81"/>
    </location>
</feature>
<feature type="compositionally biased region" description="Acidic residues" evidence="2">
    <location>
        <begin position="41"/>
        <end position="51"/>
    </location>
</feature>
<dbReference type="SUPFAM" id="SSF50978">
    <property type="entry name" value="WD40 repeat-like"/>
    <property type="match status" value="1"/>
</dbReference>
<dbReference type="InParanoid" id="A0A1V8SMP3"/>
<dbReference type="PANTHER" id="PTHR12616:SF8">
    <property type="entry name" value="VACUOLAR PROTEIN SORTING-ASSOCIATED PROTEIN 8 HOMOLOG"/>
    <property type="match status" value="1"/>
</dbReference>
<feature type="compositionally biased region" description="Basic and acidic residues" evidence="2">
    <location>
        <begin position="12"/>
        <end position="31"/>
    </location>
</feature>
<organism evidence="5 6">
    <name type="scientific">Cryoendolithus antarcticus</name>
    <dbReference type="NCBI Taxonomy" id="1507870"/>
    <lineage>
        <taxon>Eukaryota</taxon>
        <taxon>Fungi</taxon>
        <taxon>Dikarya</taxon>
        <taxon>Ascomycota</taxon>
        <taxon>Pezizomycotina</taxon>
        <taxon>Dothideomycetes</taxon>
        <taxon>Dothideomycetidae</taxon>
        <taxon>Cladosporiales</taxon>
        <taxon>Cladosporiaceae</taxon>
        <taxon>Cryoendolithus</taxon>
    </lineage>
</organism>
<dbReference type="GO" id="GO:0006623">
    <property type="term" value="P:protein targeting to vacuole"/>
    <property type="evidence" value="ECO:0007669"/>
    <property type="project" value="InterPro"/>
</dbReference>
<evidence type="ECO:0000313" key="6">
    <source>
        <dbReference type="Proteomes" id="UP000192596"/>
    </source>
</evidence>
<name>A0A1V8SMP3_9PEZI</name>
<feature type="domain" description="VPS8-like TPR-like repeats" evidence="4">
    <location>
        <begin position="1292"/>
        <end position="1492"/>
    </location>
</feature>
<evidence type="ECO:0000256" key="1">
    <source>
        <dbReference type="ARBA" id="ARBA00009422"/>
    </source>
</evidence>
<accession>A0A1V8SMP3</accession>
<feature type="compositionally biased region" description="Basic and acidic residues" evidence="2">
    <location>
        <begin position="1530"/>
        <end position="1543"/>
    </location>
</feature>
<dbReference type="Pfam" id="PF25066">
    <property type="entry name" value="TPR_VPS8_2"/>
    <property type="match status" value="1"/>
</dbReference>
<dbReference type="FunCoup" id="A0A1V8SMP3">
    <property type="interactions" value="143"/>
</dbReference>
<dbReference type="InterPro" id="IPR025941">
    <property type="entry name" value="Vps8_central_dom"/>
</dbReference>
<dbReference type="STRING" id="1507870.A0A1V8SMP3"/>
<dbReference type="Pfam" id="PF23410">
    <property type="entry name" value="Beta-prop_VPS8"/>
    <property type="match status" value="1"/>
</dbReference>
<evidence type="ECO:0000256" key="2">
    <source>
        <dbReference type="SAM" id="MobiDB-lite"/>
    </source>
</evidence>
<dbReference type="EMBL" id="NAJO01000035">
    <property type="protein sequence ID" value="OQO00403.1"/>
    <property type="molecule type" value="Genomic_DNA"/>
</dbReference>
<dbReference type="InterPro" id="IPR045111">
    <property type="entry name" value="Vps41/Vps8"/>
</dbReference>
<evidence type="ECO:0000259" key="3">
    <source>
        <dbReference type="Pfam" id="PF12816"/>
    </source>
</evidence>
<comment type="caution">
    <text evidence="5">The sequence shown here is derived from an EMBL/GenBank/DDBJ whole genome shotgun (WGS) entry which is preliminary data.</text>
</comment>
<dbReference type="InterPro" id="IPR015943">
    <property type="entry name" value="WD40/YVTN_repeat-like_dom_sf"/>
</dbReference>
<dbReference type="PANTHER" id="PTHR12616">
    <property type="entry name" value="VACUOLAR PROTEIN SORTING VPS41"/>
    <property type="match status" value="1"/>
</dbReference>
<dbReference type="OrthoDB" id="289913at2759"/>
<feature type="domain" description="Vacuolar protein sorting-associated protein 8 central" evidence="3">
    <location>
        <begin position="747"/>
        <end position="945"/>
    </location>
</feature>
<sequence>MSSSTSGSDAGADNKDVEADEARRTGDDRTVENNTAIELENAAEELPEDDVLPTLEITEPRAEDFDTALDQDNTAELESVDDVPHIESERQPATPDGDEIDLPAEEAEAVLSTPLASPLDSGSIPDDTLSIQGSQALSPGRRRSPIARRTPSRSVSGALQPFERRFESRFTASPSPSPRPSSPAFLSPHSRQVSLSSQVSQISSQDGAASDESPQAPWEVIRWTKLRKLSGQAFSEVGKRNFGKPTCLAVSALIAIGTSKGLILGFDYHQTLKIIIGQGTKAVESGSVTSLAISADYSTIASGHANGAIFTWEISRPARPFLQVPPIERHALDKAQHADGHVVDSAVLHVGFLGTRHTALVSADSGGMALSHLATRGLGPVARSIKSTRLLGRYPAVDPTQEQNRKPSSVLAFSPLPLGNIEQATDSMGLTALLTPYLLVLVSTTPIAQTQYKAPRSKDVSPHSTLSGCLAWFPAVKLKHPDGSDNKQSSDTKLVYCWSNQLTVLDVEVMDEDEVADPQKPPKLGFHARGTWRAEEAIVAVQWLGRSVLGVLTISQRLLILEDNRLEVTDTIDLLDRHVFHQDLFSAQLHAVVERLNPEDTSMHGVVADAYYMSFRAYKGRTFLLGFNDVTVGTLSNWADRLVALMEHGDNVAAIRLAIEYYGGVANSVTVGLPDDATTRHEMVRERLIAMLAASVDYTFSQHDIDREDRLRDLAEVCFDACVTMDETAYLFSTVFDAFEDAGEEAVFVTTLEPWVLDGDIKILPPEIVKSVVSHFISENQSARLEELLCRLEPTSFDLDQITMLCRQHQLFDALIYVWTRALHDFVTPLIDMLQLMTIINAGDGADLSEDPFYEAAMKTFPYLAFSLTSRWYPSGEYMSDSEAAQAKADLYEYIFSGRSVAWPAGSVTVFHTTASKLDEPAFPYLCLLLGFDAASFTSMLNEAFEDPFLNDTDDDTGMNGFAQTNGMKRRSGFKMTRQHIISIMIDVMHKGNFGNDDTIFLDMFIARSLPKYPSQLILSGALLKGVLQRLCDPPSEDLRDDCQLSVEYLLSAFSPTDMSGLIELLRAARYFKVLKTVYRRQKLWPELLSAYFEDPDDEQGVFDCITSIMQSSATLPQKQRQAVRSNILEHAVSLADINTERTALTLAKAAPDLLQLCVEALSNTYQQFLYLRALLEPALLHRDSVAKSPSPLPDSVRSTFQEMYVQLMCSHQPDHVADYVNSLPSGDLRLDQVLPAIESGGIIDAAVVLLARDGLARDAMDRLITHMQSQQHALVSLLAAASESPDVRSTHQTADELVEDGQKYTKVGVWLCQGQSATAERAPRPRTNPTWDIDENDLDLDEYLWLSLIDAVVQLAQSVTAVSYHAEDITSNLNDYTQDFDSLRSSLRINVQQTFTALLAATSVPAKSPTGPANGLPATPVRTTHNPQTFLRILRAFLTRAAHSASSLADLRQVLADIFAAYTFEQNVLTLANDLLGSDVFTDMADAHELRQRGWRPRRQACEICKKRAWGTGVGEAVYDQWVEREQGRGEGRKARTAERTGRSRSQGKAKARAVEVMGKDEDDDDAKRLALVVFACRHVFHRACLDDKMDGAGAVPRGRVYRCPECIDGVQRSAAIP</sequence>
<gene>
    <name evidence="5" type="ORF">B0A48_13752</name>
</gene>
<feature type="region of interest" description="Disordered" evidence="2">
    <location>
        <begin position="1"/>
        <end position="190"/>
    </location>
</feature>
<evidence type="ECO:0000313" key="5">
    <source>
        <dbReference type="EMBL" id="OQO00403.1"/>
    </source>
</evidence>
<keyword evidence="6" id="KW-1185">Reference proteome</keyword>